<keyword evidence="2" id="KW-1185">Reference proteome</keyword>
<accession>A0ABN8R2H4</accession>
<feature type="non-terminal residue" evidence="1">
    <location>
        <position position="1"/>
    </location>
</feature>
<organism evidence="1 2">
    <name type="scientific">Porites lobata</name>
    <dbReference type="NCBI Taxonomy" id="104759"/>
    <lineage>
        <taxon>Eukaryota</taxon>
        <taxon>Metazoa</taxon>
        <taxon>Cnidaria</taxon>
        <taxon>Anthozoa</taxon>
        <taxon>Hexacorallia</taxon>
        <taxon>Scleractinia</taxon>
        <taxon>Fungiina</taxon>
        <taxon>Poritidae</taxon>
        <taxon>Porites</taxon>
    </lineage>
</organism>
<dbReference type="Proteomes" id="UP001159405">
    <property type="component" value="Unassembled WGS sequence"/>
</dbReference>
<dbReference type="EMBL" id="CALNXK010000171">
    <property type="protein sequence ID" value="CAH3172275.1"/>
    <property type="molecule type" value="Genomic_DNA"/>
</dbReference>
<comment type="caution">
    <text evidence="1">The sequence shown here is derived from an EMBL/GenBank/DDBJ whole genome shotgun (WGS) entry which is preliminary data.</text>
</comment>
<evidence type="ECO:0000313" key="1">
    <source>
        <dbReference type="EMBL" id="CAH3172275.1"/>
    </source>
</evidence>
<proteinExistence type="predicted"/>
<sequence length="79" mass="8727">KGHESKRITASNLSLISQIATQSKAIVLSFTSVLSLPLSAPSQISVYFKLERNLSKKRNLIIELAKETIARYLAPSKDL</sequence>
<protein>
    <submittedName>
        <fullName evidence="1">Uncharacterized protein</fullName>
    </submittedName>
</protein>
<evidence type="ECO:0000313" key="2">
    <source>
        <dbReference type="Proteomes" id="UP001159405"/>
    </source>
</evidence>
<reference evidence="1 2" key="1">
    <citation type="submission" date="2022-05" db="EMBL/GenBank/DDBJ databases">
        <authorList>
            <consortium name="Genoscope - CEA"/>
            <person name="William W."/>
        </authorList>
    </citation>
    <scope>NUCLEOTIDE SEQUENCE [LARGE SCALE GENOMIC DNA]</scope>
</reference>
<gene>
    <name evidence="1" type="ORF">PLOB_00012795</name>
</gene>
<name>A0ABN8R2H4_9CNID</name>